<organism evidence="2 3">
    <name type="scientific">Glacieibacterium arshaanense</name>
    <dbReference type="NCBI Taxonomy" id="2511025"/>
    <lineage>
        <taxon>Bacteria</taxon>
        <taxon>Pseudomonadati</taxon>
        <taxon>Pseudomonadota</taxon>
        <taxon>Alphaproteobacteria</taxon>
        <taxon>Sphingomonadales</taxon>
        <taxon>Sphingosinicellaceae</taxon>
        <taxon>Glacieibacterium</taxon>
    </lineage>
</organism>
<evidence type="ECO:0000313" key="2">
    <source>
        <dbReference type="EMBL" id="TFU06566.1"/>
    </source>
</evidence>
<dbReference type="Pfam" id="PF05494">
    <property type="entry name" value="MlaC"/>
    <property type="match status" value="1"/>
</dbReference>
<dbReference type="Gene3D" id="3.10.450.710">
    <property type="entry name" value="Tgt2/MlaC"/>
    <property type="match status" value="1"/>
</dbReference>
<proteinExistence type="predicted"/>
<dbReference type="AlphaFoldDB" id="A0A4Y9ESF1"/>
<gene>
    <name evidence="2" type="ORF">EUV02_06215</name>
</gene>
<name>A0A4Y9ESF1_9SPHN</name>
<dbReference type="PANTHER" id="PTHR36573:SF1">
    <property type="entry name" value="INTERMEMBRANE PHOSPHOLIPID TRANSPORT SYSTEM BINDING PROTEIN MLAC"/>
    <property type="match status" value="1"/>
</dbReference>
<protein>
    <submittedName>
        <fullName evidence="2">ABC transporter substrate-binding protein</fullName>
    </submittedName>
</protein>
<feature type="chain" id="PRO_5021407794" evidence="1">
    <location>
        <begin position="31"/>
        <end position="223"/>
    </location>
</feature>
<keyword evidence="1" id="KW-0732">Signal</keyword>
<evidence type="ECO:0000313" key="3">
    <source>
        <dbReference type="Proteomes" id="UP000297737"/>
    </source>
</evidence>
<dbReference type="Proteomes" id="UP000297737">
    <property type="component" value="Unassembled WGS sequence"/>
</dbReference>
<comment type="caution">
    <text evidence="2">The sequence shown here is derived from an EMBL/GenBank/DDBJ whole genome shotgun (WGS) entry which is preliminary data.</text>
</comment>
<sequence length="223" mass="24107">MRHLSRLLPAGFAALALFTAAGTLVSPAPAAAQTVATAPDMAAASAFIVDLSDKAFGVLRDKSLSKSAKLGQFRTMLRDNFALEDIGNRLIRRYRNQITPAQYAAYQAVFPEFVTNVYAARLFEYPDAQVKVVRTLPRGTRGDVDVYTRIATGTGNPIEAIWATRKSAAGKWQVTNLTVSGVNVALTQEADFSAYIQKNGFDALIEFLRSANAKNGITISGKN</sequence>
<dbReference type="EMBL" id="SIHO01000001">
    <property type="protein sequence ID" value="TFU06566.1"/>
    <property type="molecule type" value="Genomic_DNA"/>
</dbReference>
<dbReference type="InterPro" id="IPR042245">
    <property type="entry name" value="Tgt2/MlaC_sf"/>
</dbReference>
<dbReference type="RefSeq" id="WP_135245290.1">
    <property type="nucleotide sequence ID" value="NZ_SIHO01000001.1"/>
</dbReference>
<accession>A0A4Y9ESF1</accession>
<keyword evidence="3" id="KW-1185">Reference proteome</keyword>
<dbReference type="InterPro" id="IPR008869">
    <property type="entry name" value="MlaC/ttg2D"/>
</dbReference>
<evidence type="ECO:0000256" key="1">
    <source>
        <dbReference type="SAM" id="SignalP"/>
    </source>
</evidence>
<reference evidence="2 3" key="1">
    <citation type="submission" date="2019-02" db="EMBL/GenBank/DDBJ databases">
        <title>Polymorphobacter sp. isolated from the lake at the Tibet of China.</title>
        <authorList>
            <person name="Li A."/>
        </authorList>
    </citation>
    <scope>NUCLEOTIDE SEQUENCE [LARGE SCALE GENOMIC DNA]</scope>
    <source>
        <strain evidence="2 3">DJ1R-1</strain>
    </source>
</reference>
<feature type="signal peptide" evidence="1">
    <location>
        <begin position="1"/>
        <end position="30"/>
    </location>
</feature>
<dbReference type="PANTHER" id="PTHR36573">
    <property type="entry name" value="INTERMEMBRANE PHOSPHOLIPID TRANSPORT SYSTEM BINDING PROTEIN MLAC"/>
    <property type="match status" value="1"/>
</dbReference>
<dbReference type="OrthoDB" id="8099120at2"/>